<dbReference type="EMBL" id="CP069362">
    <property type="protein sequence ID" value="WGS65267.1"/>
    <property type="molecule type" value="Genomic_DNA"/>
</dbReference>
<evidence type="ECO:0000313" key="2">
    <source>
        <dbReference type="EMBL" id="WGS65267.1"/>
    </source>
</evidence>
<evidence type="ECO:0008006" key="4">
    <source>
        <dbReference type="Google" id="ProtNLM"/>
    </source>
</evidence>
<organism evidence="2 3">
    <name type="scientific">Marinitoga aeolica</name>
    <dbReference type="NCBI Taxonomy" id="2809031"/>
    <lineage>
        <taxon>Bacteria</taxon>
        <taxon>Thermotogati</taxon>
        <taxon>Thermotogota</taxon>
        <taxon>Thermotogae</taxon>
        <taxon>Petrotogales</taxon>
        <taxon>Petrotogaceae</taxon>
        <taxon>Marinitoga</taxon>
    </lineage>
</organism>
<protein>
    <recommendedName>
        <fullName evidence="4">Septation ring formation regulator EzrA</fullName>
    </recommendedName>
</protein>
<sequence>MNDGEFKKENKIEMNISHKELKDKEKIPKNNNKLLIFLLFLNLLLLGGISYLLFEQFTFKVSVKEDIRIIKNKVTEFEGLNNNLEKLNNNFQILDIINSNTRQIPDILIELGENKKILKSFNLNELNKLIEGIKGNNNSNLTNEFKTFEDAIKTELNTTLDKKFNQLLKKISILPNETRQEQSGFKDLNTKIIGIINDVNEIKNNVFSLTQSLNKEIKNSIEIDKKIDNIYSNTSSLKVMVNDMSKEIDKKYISLSNKVMVIDKKISAIKIENYNDKFLELEKRFQNIESDILNFENYFEKSQNKYYKKIEYILNKKDILSQIEKLNNYIESEEFKLIEMVDMYKKIVIEYGEFPNDDEVKKLFLSISEKVHNKLFNVINNEISYVEKSEYNESIKKDINYLTFVVSEFPQVKDYKKEYDSLKQSLEKLKKIEVEKINEYNNMVINEIDSYLALFSKKFISEEEVINAYKEKILKINPELLNERVKERYLKIIEKTKEILGEKYIW</sequence>
<evidence type="ECO:0000256" key="1">
    <source>
        <dbReference type="SAM" id="Phobius"/>
    </source>
</evidence>
<dbReference type="RefSeq" id="WP_280999608.1">
    <property type="nucleotide sequence ID" value="NZ_CP069362.1"/>
</dbReference>
<keyword evidence="1" id="KW-0812">Transmembrane</keyword>
<gene>
    <name evidence="2" type="ORF">JRV97_01530</name>
</gene>
<feature type="transmembrane region" description="Helical" evidence="1">
    <location>
        <begin position="34"/>
        <end position="54"/>
    </location>
</feature>
<reference evidence="2 3" key="1">
    <citation type="submission" date="2021-02" db="EMBL/GenBank/DDBJ databases">
        <title>Characterization of Marinitoga sp. nov. str. BP5-C20A.</title>
        <authorList>
            <person name="Erauso G."/>
            <person name="Postec A."/>
        </authorList>
    </citation>
    <scope>NUCLEOTIDE SEQUENCE [LARGE SCALE GENOMIC DNA]</scope>
    <source>
        <strain evidence="2 3">BP5-C20A</strain>
    </source>
</reference>
<keyword evidence="3" id="KW-1185">Reference proteome</keyword>
<name>A0ABY8PRM0_9BACT</name>
<dbReference type="Proteomes" id="UP001232493">
    <property type="component" value="Chromosome"/>
</dbReference>
<accession>A0ABY8PRM0</accession>
<evidence type="ECO:0000313" key="3">
    <source>
        <dbReference type="Proteomes" id="UP001232493"/>
    </source>
</evidence>
<keyword evidence="1" id="KW-1133">Transmembrane helix</keyword>
<keyword evidence="1" id="KW-0472">Membrane</keyword>
<proteinExistence type="predicted"/>